<name>A0AAJ7U7G5_PETMA</name>
<dbReference type="AlphaFoldDB" id="A0AAJ7U7G5"/>
<evidence type="ECO:0000313" key="2">
    <source>
        <dbReference type="Proteomes" id="UP001318040"/>
    </source>
</evidence>
<protein>
    <submittedName>
        <fullName evidence="3">Nucleoredoxin-like protein 2</fullName>
    </submittedName>
</protein>
<reference evidence="3" key="1">
    <citation type="submission" date="2025-08" db="UniProtKB">
        <authorList>
            <consortium name="RefSeq"/>
        </authorList>
    </citation>
    <scope>IDENTIFICATION</scope>
    <source>
        <tissue evidence="3">Sperm</tissue>
    </source>
</reference>
<dbReference type="CTD" id="158046"/>
<dbReference type="GO" id="GO:0045494">
    <property type="term" value="P:photoreceptor cell maintenance"/>
    <property type="evidence" value="ECO:0007669"/>
    <property type="project" value="InterPro"/>
</dbReference>
<dbReference type="InterPro" id="IPR036249">
    <property type="entry name" value="Thioredoxin-like_sf"/>
</dbReference>
<dbReference type="Gene3D" id="3.40.30.10">
    <property type="entry name" value="Glutaredoxin"/>
    <property type="match status" value="1"/>
</dbReference>
<sequence length="166" mass="18356">MSELFAGRLLLCAGDEADDGVHLACREVDAEAALRNRVVALHFAALRCPSCRDFAPALAAFCESLTRHRPPAPLVLVLVSADDSEVDMRAAVSGGHRDWLAVPWDDPLRLELRERYSVTALPRLVVVRENGAVITARGRTQVRDWGPRAFQAWLNASEVFHNFPES</sequence>
<organism evidence="2 3">
    <name type="scientific">Petromyzon marinus</name>
    <name type="common">Sea lamprey</name>
    <dbReference type="NCBI Taxonomy" id="7757"/>
    <lineage>
        <taxon>Eukaryota</taxon>
        <taxon>Metazoa</taxon>
        <taxon>Chordata</taxon>
        <taxon>Craniata</taxon>
        <taxon>Vertebrata</taxon>
        <taxon>Cyclostomata</taxon>
        <taxon>Hyperoartia</taxon>
        <taxon>Petromyzontiformes</taxon>
        <taxon>Petromyzontidae</taxon>
        <taxon>Petromyzon</taxon>
    </lineage>
</organism>
<dbReference type="SUPFAM" id="SSF52833">
    <property type="entry name" value="Thioredoxin-like"/>
    <property type="match status" value="1"/>
</dbReference>
<accession>A0AAJ7U7G5</accession>
<dbReference type="Proteomes" id="UP001318040">
    <property type="component" value="Chromosome 55"/>
</dbReference>
<dbReference type="PANTHER" id="PTHR46762:SF1">
    <property type="entry name" value="NUCLEOREDOXIN-LIKE PROTEIN 2"/>
    <property type="match status" value="1"/>
</dbReference>
<evidence type="ECO:0000259" key="1">
    <source>
        <dbReference type="Pfam" id="PF13905"/>
    </source>
</evidence>
<dbReference type="RefSeq" id="XP_032831144.1">
    <property type="nucleotide sequence ID" value="XM_032975253.1"/>
</dbReference>
<gene>
    <name evidence="3" type="primary">NXNL2</name>
</gene>
<dbReference type="InterPro" id="IPR012336">
    <property type="entry name" value="Thioredoxin-like_fold"/>
</dbReference>
<dbReference type="GO" id="GO:0007600">
    <property type="term" value="P:sensory perception"/>
    <property type="evidence" value="ECO:0007669"/>
    <property type="project" value="InterPro"/>
</dbReference>
<feature type="domain" description="Thioredoxin-like fold" evidence="1">
    <location>
        <begin position="36"/>
        <end position="133"/>
    </location>
</feature>
<keyword evidence="2" id="KW-1185">Reference proteome</keyword>
<dbReference type="KEGG" id="pmrn:116954602"/>
<evidence type="ECO:0000313" key="3">
    <source>
        <dbReference type="RefSeq" id="XP_032831144.1"/>
    </source>
</evidence>
<proteinExistence type="predicted"/>
<dbReference type="Pfam" id="PF13905">
    <property type="entry name" value="Thioredoxin_8"/>
    <property type="match status" value="1"/>
</dbReference>
<dbReference type="PANTHER" id="PTHR46762">
    <property type="entry name" value="NUCLEOREDOXIN-LIKE PROTEIN 2"/>
    <property type="match status" value="1"/>
</dbReference>
<dbReference type="InterPro" id="IPR029519">
    <property type="entry name" value="RdCVF2"/>
</dbReference>